<evidence type="ECO:0000256" key="1">
    <source>
        <dbReference type="SAM" id="Phobius"/>
    </source>
</evidence>
<protein>
    <submittedName>
        <fullName evidence="2">Uncharacterized protein</fullName>
    </submittedName>
</protein>
<organism evidence="2 3">
    <name type="scientific">Saccharolobus islandicus (strain M.14.25 / Kamchatka #1)</name>
    <name type="common">Sulfolobus islandicus</name>
    <dbReference type="NCBI Taxonomy" id="427317"/>
    <lineage>
        <taxon>Archaea</taxon>
        <taxon>Thermoproteota</taxon>
        <taxon>Thermoprotei</taxon>
        <taxon>Sulfolobales</taxon>
        <taxon>Sulfolobaceae</taxon>
        <taxon>Saccharolobus</taxon>
    </lineage>
</organism>
<reference evidence="2 3" key="1">
    <citation type="journal article" date="2009" name="Proc. Natl. Acad. Sci. U.S.A.">
        <title>Biogeography of the Sulfolobus islandicus pan-genome.</title>
        <authorList>
            <person name="Reno M.L."/>
            <person name="Held N.L."/>
            <person name="Fields C.J."/>
            <person name="Burke P.V."/>
            <person name="Whitaker R.J."/>
        </authorList>
    </citation>
    <scope>NUCLEOTIDE SEQUENCE [LARGE SCALE GENOMIC DNA]</scope>
    <source>
        <strain evidence="3">M.14.25 / Kamchatka #1</strain>
    </source>
</reference>
<name>C3MS08_SACI4</name>
<keyword evidence="1" id="KW-0472">Membrane</keyword>
<dbReference type="Proteomes" id="UP000001350">
    <property type="component" value="Chromosome"/>
</dbReference>
<keyword evidence="1" id="KW-1133">Transmembrane helix</keyword>
<dbReference type="KEGG" id="sia:M1425_2854"/>
<evidence type="ECO:0000313" key="2">
    <source>
        <dbReference type="EMBL" id="ACP38951.1"/>
    </source>
</evidence>
<dbReference type="InterPro" id="IPR009324">
    <property type="entry name" value="DUF981"/>
</dbReference>
<dbReference type="EMBL" id="CP001400">
    <property type="protein sequence ID" value="ACP38951.1"/>
    <property type="molecule type" value="Genomic_DNA"/>
</dbReference>
<accession>C3MS08</accession>
<feature type="transmembrane region" description="Helical" evidence="1">
    <location>
        <begin position="50"/>
        <end position="71"/>
    </location>
</feature>
<evidence type="ECO:0000313" key="3">
    <source>
        <dbReference type="Proteomes" id="UP000001350"/>
    </source>
</evidence>
<feature type="transmembrane region" description="Helical" evidence="1">
    <location>
        <begin position="12"/>
        <end position="30"/>
    </location>
</feature>
<dbReference type="RefSeq" id="WP_012712176.1">
    <property type="nucleotide sequence ID" value="NC_012588.1"/>
</dbReference>
<dbReference type="GeneID" id="84059544"/>
<feature type="transmembrane region" description="Helical" evidence="1">
    <location>
        <begin position="104"/>
        <end position="126"/>
    </location>
</feature>
<keyword evidence="1" id="KW-0812">Transmembrane</keyword>
<dbReference type="HOGENOM" id="CLU_1682782_0_0_2"/>
<dbReference type="AlphaFoldDB" id="C3MS08"/>
<proteinExistence type="predicted"/>
<dbReference type="Pfam" id="PF06168">
    <property type="entry name" value="DUF981"/>
    <property type="match status" value="1"/>
</dbReference>
<feature type="transmembrane region" description="Helical" evidence="1">
    <location>
        <begin position="77"/>
        <end position="97"/>
    </location>
</feature>
<sequence>MALFIDPLTSQLIAMAVSFFVLAYSLIKTFRVHSTVVDYRNAMKSTYVPLLALGGFMAITGIYGLLVWPLISSYNILFYDLYPILGIGLISIVVSINTDYKLEILGFMGLLYGLVTIYYVIAGYLHSMTLEPLALLALYALTRCLQYLLPNCRISR</sequence>
<gene>
    <name evidence="2" type="ordered locus">M1425_2854</name>
</gene>